<evidence type="ECO:0000256" key="2">
    <source>
        <dbReference type="ARBA" id="ARBA00001970"/>
    </source>
</evidence>
<evidence type="ECO:0000256" key="6">
    <source>
        <dbReference type="ARBA" id="ARBA00023004"/>
    </source>
</evidence>
<keyword evidence="6" id="KW-0408">Iron</keyword>
<dbReference type="InterPro" id="IPR000823">
    <property type="entry name" value="Peroxidase_pln"/>
</dbReference>
<feature type="binding site" evidence="8">
    <location>
        <position position="17"/>
    </location>
    <ligand>
        <name>Ca(2+)</name>
        <dbReference type="ChEBI" id="CHEBI:29108"/>
        <label>1</label>
    </ligand>
</feature>
<evidence type="ECO:0000256" key="1">
    <source>
        <dbReference type="ARBA" id="ARBA00000189"/>
    </source>
</evidence>
<evidence type="ECO:0000259" key="10">
    <source>
        <dbReference type="PROSITE" id="PS50873"/>
    </source>
</evidence>
<sequence length="148" mass="15733">MSLCHGSVHFRALSHASVLFDSMNGVPGEKEGKGSMRSLGAFEVIDDMKRQFEALCPGLVACADILALAARDAIVVMGGGAIPGVARGRRDGVQFLASEANTDLPPPLPDYDSVVSMLAEKGLNARDMDLLSGESTRYFTRPTETTMT</sequence>
<name>A0A176WBJ3_MARPO</name>
<feature type="binding site" evidence="7">
    <location>
        <position position="105"/>
    </location>
    <ligand>
        <name>substrate</name>
    </ligand>
</feature>
<evidence type="ECO:0000256" key="4">
    <source>
        <dbReference type="ARBA" id="ARBA00022617"/>
    </source>
</evidence>
<dbReference type="Pfam" id="PF00141">
    <property type="entry name" value="peroxidase"/>
    <property type="match status" value="1"/>
</dbReference>
<dbReference type="Proteomes" id="UP000077202">
    <property type="component" value="Unassembled WGS sequence"/>
</dbReference>
<keyword evidence="3" id="KW-0560">Oxidoreductase</keyword>
<comment type="similarity">
    <text evidence="9">Belongs to the peroxidase family.</text>
</comment>
<gene>
    <name evidence="11" type="ORF">AXG93_4877s1220</name>
</gene>
<dbReference type="SUPFAM" id="SSF48113">
    <property type="entry name" value="Heme-dependent peroxidases"/>
    <property type="match status" value="1"/>
</dbReference>
<feature type="binding site" evidence="8">
    <location>
        <position position="136"/>
    </location>
    <ligand>
        <name>Ca(2+)</name>
        <dbReference type="ChEBI" id="CHEBI:29108"/>
        <label>2</label>
    </ligand>
</feature>
<accession>A0A176WBJ3</accession>
<dbReference type="GO" id="GO:0046872">
    <property type="term" value="F:metal ion binding"/>
    <property type="evidence" value="ECO:0007669"/>
    <property type="project" value="UniProtKB-KW"/>
</dbReference>
<comment type="cofactor">
    <cofactor evidence="8">
        <name>Ca(2+)</name>
        <dbReference type="ChEBI" id="CHEBI:29108"/>
    </cofactor>
    <text evidence="8">Binds 2 calcium ions per subunit.</text>
</comment>
<evidence type="ECO:0000256" key="3">
    <source>
        <dbReference type="ARBA" id="ARBA00022559"/>
    </source>
</evidence>
<feature type="binding site" evidence="8">
    <location>
        <position position="29"/>
    </location>
    <ligand>
        <name>Ca(2+)</name>
        <dbReference type="ChEBI" id="CHEBI:29108"/>
        <label>1</label>
    </ligand>
</feature>
<dbReference type="PANTHER" id="PTHR31235">
    <property type="entry name" value="PEROXIDASE 25-RELATED"/>
    <property type="match status" value="1"/>
</dbReference>
<evidence type="ECO:0000256" key="5">
    <source>
        <dbReference type="ARBA" id="ARBA00022723"/>
    </source>
</evidence>
<dbReference type="InterPro" id="IPR002016">
    <property type="entry name" value="Haem_peroxidase"/>
</dbReference>
<dbReference type="PROSITE" id="PS50873">
    <property type="entry name" value="PEROXIDASE_4"/>
    <property type="match status" value="1"/>
</dbReference>
<comment type="cofactor">
    <cofactor evidence="2">
        <name>heme b</name>
        <dbReference type="ChEBI" id="CHEBI:60344"/>
    </cofactor>
</comment>
<evidence type="ECO:0000256" key="7">
    <source>
        <dbReference type="PIRSR" id="PIRSR600823-2"/>
    </source>
</evidence>
<proteinExistence type="inferred from homology"/>
<evidence type="ECO:0000313" key="11">
    <source>
        <dbReference type="EMBL" id="OAE30568.1"/>
    </source>
</evidence>
<evidence type="ECO:0000256" key="8">
    <source>
        <dbReference type="PIRSR" id="PIRSR600823-3"/>
    </source>
</evidence>
<comment type="catalytic activity">
    <reaction evidence="1">
        <text>2 a phenolic donor + H2O2 = 2 a phenolic radical donor + 2 H2O</text>
        <dbReference type="Rhea" id="RHEA:56136"/>
        <dbReference type="ChEBI" id="CHEBI:15377"/>
        <dbReference type="ChEBI" id="CHEBI:16240"/>
        <dbReference type="ChEBI" id="CHEBI:139520"/>
        <dbReference type="ChEBI" id="CHEBI:139521"/>
        <dbReference type="EC" id="1.11.1.7"/>
    </reaction>
</comment>
<keyword evidence="4" id="KW-0349">Heme</keyword>
<dbReference type="InterPro" id="IPR010255">
    <property type="entry name" value="Haem_peroxidase_sf"/>
</dbReference>
<dbReference type="Gene3D" id="1.10.420.10">
    <property type="entry name" value="Peroxidase, domain 2"/>
    <property type="match status" value="1"/>
</dbReference>
<evidence type="ECO:0000313" key="12">
    <source>
        <dbReference type="Proteomes" id="UP000077202"/>
    </source>
</evidence>
<dbReference type="EMBL" id="LVLJ01001300">
    <property type="protein sequence ID" value="OAE30568.1"/>
    <property type="molecule type" value="Genomic_DNA"/>
</dbReference>
<dbReference type="GO" id="GO:0006979">
    <property type="term" value="P:response to oxidative stress"/>
    <property type="evidence" value="ECO:0007669"/>
    <property type="project" value="InterPro"/>
</dbReference>
<protein>
    <recommendedName>
        <fullName evidence="10">Plant heme peroxidase family profile domain-containing protein</fullName>
    </recommendedName>
</protein>
<keyword evidence="12" id="KW-1185">Reference proteome</keyword>
<reference evidence="11" key="1">
    <citation type="submission" date="2016-03" db="EMBL/GenBank/DDBJ databases">
        <title>Mechanisms controlling the formation of the plant cell surface in tip-growing cells are functionally conserved among land plants.</title>
        <authorList>
            <person name="Honkanen S."/>
            <person name="Jones V.A."/>
            <person name="Morieri G."/>
            <person name="Champion C."/>
            <person name="Hetherington A.J."/>
            <person name="Kelly S."/>
            <person name="Saint-Marcoux D."/>
            <person name="Proust H."/>
            <person name="Prescott H."/>
            <person name="Dolan L."/>
        </authorList>
    </citation>
    <scope>NUCLEOTIDE SEQUENCE [LARGE SCALE GENOMIC DNA]</scope>
    <source>
        <tissue evidence="11">Whole gametophyte</tissue>
    </source>
</reference>
<dbReference type="GO" id="GO:0020037">
    <property type="term" value="F:heme binding"/>
    <property type="evidence" value="ECO:0007669"/>
    <property type="project" value="InterPro"/>
</dbReference>
<dbReference type="AlphaFoldDB" id="A0A176WBJ3"/>
<dbReference type="PRINTS" id="PR00458">
    <property type="entry name" value="PEROXIDASE"/>
</dbReference>
<dbReference type="GO" id="GO:0140825">
    <property type="term" value="F:lactoperoxidase activity"/>
    <property type="evidence" value="ECO:0007669"/>
    <property type="project" value="UniProtKB-EC"/>
</dbReference>
<dbReference type="Gene3D" id="1.10.520.10">
    <property type="match status" value="1"/>
</dbReference>
<keyword evidence="5 8" id="KW-0479">Metal-binding</keyword>
<keyword evidence="3" id="KW-0575">Peroxidase</keyword>
<evidence type="ECO:0000256" key="9">
    <source>
        <dbReference type="RuleBase" id="RU004241"/>
    </source>
</evidence>
<comment type="caution">
    <text evidence="11">The sequence shown here is derived from an EMBL/GenBank/DDBJ whole genome shotgun (WGS) entry which is preliminary data.</text>
</comment>
<keyword evidence="8" id="KW-0106">Calcium</keyword>
<dbReference type="PRINTS" id="PR00461">
    <property type="entry name" value="PLPEROXIDASE"/>
</dbReference>
<feature type="domain" description="Plant heme peroxidase family profile" evidence="10">
    <location>
        <begin position="16"/>
        <end position="136"/>
    </location>
</feature>
<organism evidence="11 12">
    <name type="scientific">Marchantia polymorpha subsp. ruderalis</name>
    <dbReference type="NCBI Taxonomy" id="1480154"/>
    <lineage>
        <taxon>Eukaryota</taxon>
        <taxon>Viridiplantae</taxon>
        <taxon>Streptophyta</taxon>
        <taxon>Embryophyta</taxon>
        <taxon>Marchantiophyta</taxon>
        <taxon>Marchantiopsida</taxon>
        <taxon>Marchantiidae</taxon>
        <taxon>Marchantiales</taxon>
        <taxon>Marchantiaceae</taxon>
        <taxon>Marchantia</taxon>
    </lineage>
</organism>